<comment type="subcellular location">
    <subcellularLocation>
        <location evidence="1">Cell membrane</location>
        <topology evidence="1">Single-pass type I membrane protein</topology>
    </subcellularLocation>
</comment>
<reference evidence="13" key="1">
    <citation type="submission" date="2021-01" db="EMBL/GenBank/DDBJ databases">
        <authorList>
            <person name="Zahm M."/>
            <person name="Roques C."/>
            <person name="Cabau C."/>
            <person name="Klopp C."/>
            <person name="Donnadieu C."/>
            <person name="Jouanno E."/>
            <person name="Lampietro C."/>
            <person name="Louis A."/>
            <person name="Herpin A."/>
            <person name="Echchiki A."/>
            <person name="Berthelot C."/>
            <person name="Parey E."/>
            <person name="Roest-Crollius H."/>
            <person name="Braasch I."/>
            <person name="Postlethwait J."/>
            <person name="Bobe J."/>
            <person name="Montfort J."/>
            <person name="Bouchez O."/>
            <person name="Begum T."/>
            <person name="Mejri S."/>
            <person name="Adams A."/>
            <person name="Chen W.-J."/>
            <person name="Guiguen Y."/>
        </authorList>
    </citation>
    <scope>NUCLEOTIDE SEQUENCE</scope>
    <source>
        <tissue evidence="13">Blood</tissue>
    </source>
</reference>
<feature type="compositionally biased region" description="Low complexity" evidence="11">
    <location>
        <begin position="543"/>
        <end position="565"/>
    </location>
</feature>
<dbReference type="GO" id="GO:0042102">
    <property type="term" value="P:positive regulation of T cell proliferation"/>
    <property type="evidence" value="ECO:0007669"/>
    <property type="project" value="TreeGrafter"/>
</dbReference>
<feature type="compositionally biased region" description="Polar residues" evidence="11">
    <location>
        <begin position="578"/>
        <end position="590"/>
    </location>
</feature>
<evidence type="ECO:0000256" key="6">
    <source>
        <dbReference type="ARBA" id="ARBA00023136"/>
    </source>
</evidence>
<evidence type="ECO:0000313" key="14">
    <source>
        <dbReference type="Proteomes" id="UP000829720"/>
    </source>
</evidence>
<keyword evidence="14" id="KW-1185">Reference proteome</keyword>
<comment type="caution">
    <text evidence="13">The sequence shown here is derived from an EMBL/GenBank/DDBJ whole genome shotgun (WGS) entry which is preliminary data.</text>
</comment>
<keyword evidence="7" id="KW-1015">Disulfide bond</keyword>
<evidence type="ECO:0000256" key="1">
    <source>
        <dbReference type="ARBA" id="ARBA00004251"/>
    </source>
</evidence>
<evidence type="ECO:0000256" key="7">
    <source>
        <dbReference type="ARBA" id="ARBA00023157"/>
    </source>
</evidence>
<dbReference type="GO" id="GO:0006955">
    <property type="term" value="P:immune response"/>
    <property type="evidence" value="ECO:0007669"/>
    <property type="project" value="TreeGrafter"/>
</dbReference>
<keyword evidence="4" id="KW-0732">Signal</keyword>
<evidence type="ECO:0000313" key="13">
    <source>
        <dbReference type="EMBL" id="KAI1885759.1"/>
    </source>
</evidence>
<keyword evidence="9" id="KW-0325">Glycoprotein</keyword>
<keyword evidence="3 12" id="KW-0812">Transmembrane</keyword>
<keyword evidence="2" id="KW-1003">Cell membrane</keyword>
<evidence type="ECO:0000256" key="10">
    <source>
        <dbReference type="ARBA" id="ARBA00023319"/>
    </source>
</evidence>
<evidence type="ECO:0000256" key="8">
    <source>
        <dbReference type="ARBA" id="ARBA00023170"/>
    </source>
</evidence>
<dbReference type="EMBL" id="JAERUA010000020">
    <property type="protein sequence ID" value="KAI1885759.1"/>
    <property type="molecule type" value="Genomic_DNA"/>
</dbReference>
<evidence type="ECO:0000256" key="4">
    <source>
        <dbReference type="ARBA" id="ARBA00022729"/>
    </source>
</evidence>
<dbReference type="OrthoDB" id="8817156at2759"/>
<dbReference type="GO" id="GO:0031295">
    <property type="term" value="P:T cell costimulation"/>
    <property type="evidence" value="ECO:0007669"/>
    <property type="project" value="TreeGrafter"/>
</dbReference>
<dbReference type="InterPro" id="IPR051713">
    <property type="entry name" value="T-cell_Activation_Regulation"/>
</dbReference>
<evidence type="ECO:0000256" key="11">
    <source>
        <dbReference type="SAM" id="MobiDB-lite"/>
    </source>
</evidence>
<feature type="transmembrane region" description="Helical" evidence="12">
    <location>
        <begin position="332"/>
        <end position="356"/>
    </location>
</feature>
<name>A0A8T3CKS6_9TELE</name>
<dbReference type="GO" id="GO:0009897">
    <property type="term" value="C:external side of plasma membrane"/>
    <property type="evidence" value="ECO:0007669"/>
    <property type="project" value="TreeGrafter"/>
</dbReference>
<feature type="compositionally biased region" description="Polar residues" evidence="11">
    <location>
        <begin position="475"/>
        <end position="503"/>
    </location>
</feature>
<evidence type="ECO:0000256" key="2">
    <source>
        <dbReference type="ARBA" id="ARBA00022475"/>
    </source>
</evidence>
<dbReference type="PANTHER" id="PTHR25466:SF13">
    <property type="entry name" value="SI:DKEYP-77H1.4"/>
    <property type="match status" value="1"/>
</dbReference>
<feature type="region of interest" description="Disordered" evidence="11">
    <location>
        <begin position="435"/>
        <end position="590"/>
    </location>
</feature>
<dbReference type="AlphaFoldDB" id="A0A8T3CKS6"/>
<organism evidence="13 14">
    <name type="scientific">Albula goreensis</name>
    <dbReference type="NCBI Taxonomy" id="1534307"/>
    <lineage>
        <taxon>Eukaryota</taxon>
        <taxon>Metazoa</taxon>
        <taxon>Chordata</taxon>
        <taxon>Craniata</taxon>
        <taxon>Vertebrata</taxon>
        <taxon>Euteleostomi</taxon>
        <taxon>Actinopterygii</taxon>
        <taxon>Neopterygii</taxon>
        <taxon>Teleostei</taxon>
        <taxon>Albuliformes</taxon>
        <taxon>Albulidae</taxon>
        <taxon>Albula</taxon>
    </lineage>
</organism>
<dbReference type="Proteomes" id="UP000829720">
    <property type="component" value="Unassembled WGS sequence"/>
</dbReference>
<dbReference type="PANTHER" id="PTHR25466">
    <property type="entry name" value="T-LYMPHOCYTE ACTIVATION ANTIGEN"/>
    <property type="match status" value="1"/>
</dbReference>
<protein>
    <submittedName>
        <fullName evidence="13">Uncharacterized protein</fullName>
    </submittedName>
</protein>
<evidence type="ECO:0000256" key="12">
    <source>
        <dbReference type="SAM" id="Phobius"/>
    </source>
</evidence>
<evidence type="ECO:0000256" key="5">
    <source>
        <dbReference type="ARBA" id="ARBA00022989"/>
    </source>
</evidence>
<keyword evidence="6 12" id="KW-0472">Membrane</keyword>
<dbReference type="GO" id="GO:0007166">
    <property type="term" value="P:cell surface receptor signaling pathway"/>
    <property type="evidence" value="ECO:0007669"/>
    <property type="project" value="TreeGrafter"/>
</dbReference>
<keyword evidence="5 12" id="KW-1133">Transmembrane helix</keyword>
<keyword evidence="8" id="KW-0675">Receptor</keyword>
<accession>A0A8T3CKS6</accession>
<sequence>MQPRTSDYKKLRDRVKMKIVRLIVFGILLSTAFAATLKVKEESRTAFLGEDFDIVIPSQQTVEVLFKPSQAPDGSEQVLMRDRQVLNARVRLHGRNHLRVERVSQRDDGTYIIKYSDDPEDVKHVVLTVRDCFIEQNVKYGESFNIPLSEVSGPITLEFRPSLVDANQTAGSMVVVLDQSWTPTGEYLSRLVASEQRVSLHTVTGSDEGSYTILDSEGAAKRRVCLNVKEHQNFLHLPYAGTLKINLILHSSQVKLLYTPDYDFKTRVILEQGALTTPVDPSLEGRISLEGSTVILEGVRVSDSGTFRVIDLQGFPVSNVYLEVEGYKLPPLFVAIIALVSLLVFLLLVCLISCLIKIRRRAQKARAIEKIAQNAGKDEGDAFRQVVHDAYTRFNEESTTQSQCDTSTMKTEVDIKGLEVSKNLLEMSDSGVEFSAPGLPLDSDTDAPPTYTPKCHVETEHLNSTAVPEAKPAINQISDSKPSTLDSTLGSSETPDAKPSSTPAPEPAVSISTAPEAVPPDPVPEAAAKTPEAGLSGTPMPEPAVGAAMAAAEEQPPSSAPVSEATADAAPPEEKPVTPNQDTSKETTAT</sequence>
<proteinExistence type="predicted"/>
<dbReference type="GO" id="GO:0071222">
    <property type="term" value="P:cellular response to lipopolysaccharide"/>
    <property type="evidence" value="ECO:0007669"/>
    <property type="project" value="TreeGrafter"/>
</dbReference>
<gene>
    <name evidence="13" type="ORF">AGOR_G00207110</name>
</gene>
<evidence type="ECO:0000256" key="9">
    <source>
        <dbReference type="ARBA" id="ARBA00023180"/>
    </source>
</evidence>
<keyword evidence="10" id="KW-0393">Immunoglobulin domain</keyword>
<evidence type="ECO:0000256" key="3">
    <source>
        <dbReference type="ARBA" id="ARBA00022692"/>
    </source>
</evidence>
<dbReference type="GO" id="GO:0042130">
    <property type="term" value="P:negative regulation of T cell proliferation"/>
    <property type="evidence" value="ECO:0007669"/>
    <property type="project" value="TreeGrafter"/>
</dbReference>